<evidence type="ECO:0000256" key="5">
    <source>
        <dbReference type="ARBA" id="ARBA00022777"/>
    </source>
</evidence>
<evidence type="ECO:0000256" key="3">
    <source>
        <dbReference type="ARBA" id="ARBA00022553"/>
    </source>
</evidence>
<dbReference type="PANTHER" id="PTHR42878">
    <property type="entry name" value="TWO-COMPONENT HISTIDINE KINASE"/>
    <property type="match status" value="1"/>
</dbReference>
<keyword evidence="8" id="KW-1185">Reference proteome</keyword>
<dbReference type="Pfam" id="PF02518">
    <property type="entry name" value="HATPase_c"/>
    <property type="match status" value="1"/>
</dbReference>
<dbReference type="Gene3D" id="1.10.287.130">
    <property type="match status" value="1"/>
</dbReference>
<dbReference type="SUPFAM" id="SSF55874">
    <property type="entry name" value="ATPase domain of HSP90 chaperone/DNA topoisomerase II/histidine kinase"/>
    <property type="match status" value="1"/>
</dbReference>
<keyword evidence="3" id="KW-0597">Phosphoprotein</keyword>
<dbReference type="InterPro" id="IPR036890">
    <property type="entry name" value="HATPase_C_sf"/>
</dbReference>
<sequence>MKEHAHTCQEQLKQLQTEFDEFAYIVSHDLKAPLRAISNLSGWIKEDLGEALEPDIAHNIHLLQNRTERMERMISALLSFSRVGRQDLEVREVAVQEMIEKIAAPFQEKSGLKVHLSQLPTLTTYCRKLETVFCHLLQNAVQFNEQETPEVWISAKQLPTHFLFSVRDNGIGIPADSLGKIFKMFYTVQPKDRQESLGAGLTIVHKIVRFAGGTIEAKSDLNQGTEMLFTWPLSLTA</sequence>
<organism evidence="7 8">
    <name type="scientific">Rufibacter quisquiliarum</name>
    <dbReference type="NCBI Taxonomy" id="1549639"/>
    <lineage>
        <taxon>Bacteria</taxon>
        <taxon>Pseudomonadati</taxon>
        <taxon>Bacteroidota</taxon>
        <taxon>Cytophagia</taxon>
        <taxon>Cytophagales</taxon>
        <taxon>Hymenobacteraceae</taxon>
        <taxon>Rufibacter</taxon>
    </lineage>
</organism>
<gene>
    <name evidence="7" type="ORF">FHS90_004199</name>
</gene>
<keyword evidence="4" id="KW-0808">Transferase</keyword>
<dbReference type="InterPro" id="IPR036097">
    <property type="entry name" value="HisK_dim/P_sf"/>
</dbReference>
<name>A0A839GNF0_9BACT</name>
<evidence type="ECO:0000256" key="2">
    <source>
        <dbReference type="ARBA" id="ARBA00012438"/>
    </source>
</evidence>
<evidence type="ECO:0000256" key="1">
    <source>
        <dbReference type="ARBA" id="ARBA00000085"/>
    </source>
</evidence>
<dbReference type="PANTHER" id="PTHR42878:SF15">
    <property type="entry name" value="BACTERIOPHYTOCHROME"/>
    <property type="match status" value="1"/>
</dbReference>
<dbReference type="PROSITE" id="PS50109">
    <property type="entry name" value="HIS_KIN"/>
    <property type="match status" value="1"/>
</dbReference>
<comment type="caution">
    <text evidence="7">The sequence shown here is derived from an EMBL/GenBank/DDBJ whole genome shotgun (WGS) entry which is preliminary data.</text>
</comment>
<dbReference type="EC" id="2.7.13.3" evidence="2"/>
<accession>A0A839GNF0</accession>
<dbReference type="CDD" id="cd00075">
    <property type="entry name" value="HATPase"/>
    <property type="match status" value="1"/>
</dbReference>
<dbReference type="Gene3D" id="3.30.565.10">
    <property type="entry name" value="Histidine kinase-like ATPase, C-terminal domain"/>
    <property type="match status" value="1"/>
</dbReference>
<dbReference type="InterPro" id="IPR003661">
    <property type="entry name" value="HisK_dim/P_dom"/>
</dbReference>
<dbReference type="SMART" id="SM00387">
    <property type="entry name" value="HATPase_c"/>
    <property type="match status" value="1"/>
</dbReference>
<dbReference type="CDD" id="cd00082">
    <property type="entry name" value="HisKA"/>
    <property type="match status" value="1"/>
</dbReference>
<dbReference type="Proteomes" id="UP000563094">
    <property type="component" value="Unassembled WGS sequence"/>
</dbReference>
<dbReference type="SMART" id="SM00388">
    <property type="entry name" value="HisKA"/>
    <property type="match status" value="1"/>
</dbReference>
<dbReference type="InterPro" id="IPR003594">
    <property type="entry name" value="HATPase_dom"/>
</dbReference>
<evidence type="ECO:0000256" key="4">
    <source>
        <dbReference type="ARBA" id="ARBA00022679"/>
    </source>
</evidence>
<evidence type="ECO:0000313" key="8">
    <source>
        <dbReference type="Proteomes" id="UP000563094"/>
    </source>
</evidence>
<feature type="domain" description="Histidine kinase" evidence="6">
    <location>
        <begin position="25"/>
        <end position="235"/>
    </location>
</feature>
<dbReference type="GO" id="GO:0030295">
    <property type="term" value="F:protein kinase activator activity"/>
    <property type="evidence" value="ECO:0007669"/>
    <property type="project" value="TreeGrafter"/>
</dbReference>
<evidence type="ECO:0000259" key="6">
    <source>
        <dbReference type="PROSITE" id="PS50109"/>
    </source>
</evidence>
<dbReference type="GO" id="GO:0007234">
    <property type="term" value="P:osmosensory signaling via phosphorelay pathway"/>
    <property type="evidence" value="ECO:0007669"/>
    <property type="project" value="TreeGrafter"/>
</dbReference>
<keyword evidence="5 7" id="KW-0418">Kinase</keyword>
<dbReference type="GO" id="GO:0000155">
    <property type="term" value="F:phosphorelay sensor kinase activity"/>
    <property type="evidence" value="ECO:0007669"/>
    <property type="project" value="InterPro"/>
</dbReference>
<dbReference type="InterPro" id="IPR050351">
    <property type="entry name" value="BphY/WalK/GraS-like"/>
</dbReference>
<dbReference type="AlphaFoldDB" id="A0A839GNF0"/>
<evidence type="ECO:0000313" key="7">
    <source>
        <dbReference type="EMBL" id="MBA9079463.1"/>
    </source>
</evidence>
<dbReference type="GO" id="GO:0000156">
    <property type="term" value="F:phosphorelay response regulator activity"/>
    <property type="evidence" value="ECO:0007669"/>
    <property type="project" value="TreeGrafter"/>
</dbReference>
<dbReference type="Pfam" id="PF00512">
    <property type="entry name" value="HisKA"/>
    <property type="match status" value="1"/>
</dbReference>
<protein>
    <recommendedName>
        <fullName evidence="2">histidine kinase</fullName>
        <ecNumber evidence="2">2.7.13.3</ecNumber>
    </recommendedName>
</protein>
<dbReference type="InterPro" id="IPR005467">
    <property type="entry name" value="His_kinase_dom"/>
</dbReference>
<comment type="catalytic activity">
    <reaction evidence="1">
        <text>ATP + protein L-histidine = ADP + protein N-phospho-L-histidine.</text>
        <dbReference type="EC" id="2.7.13.3"/>
    </reaction>
</comment>
<proteinExistence type="predicted"/>
<dbReference type="SUPFAM" id="SSF47384">
    <property type="entry name" value="Homodimeric domain of signal transducing histidine kinase"/>
    <property type="match status" value="1"/>
</dbReference>
<reference evidence="7 8" key="1">
    <citation type="submission" date="2020-08" db="EMBL/GenBank/DDBJ databases">
        <title>Genomic Encyclopedia of Type Strains, Phase IV (KMG-IV): sequencing the most valuable type-strain genomes for metagenomic binning, comparative biology and taxonomic classification.</title>
        <authorList>
            <person name="Goeker M."/>
        </authorList>
    </citation>
    <scope>NUCLEOTIDE SEQUENCE [LARGE SCALE GENOMIC DNA]</scope>
    <source>
        <strain evidence="7 8">DSM 29854</strain>
    </source>
</reference>
<dbReference type="InterPro" id="IPR004358">
    <property type="entry name" value="Sig_transdc_His_kin-like_C"/>
</dbReference>
<dbReference type="EMBL" id="JACJIQ010000022">
    <property type="protein sequence ID" value="MBA9079463.1"/>
    <property type="molecule type" value="Genomic_DNA"/>
</dbReference>
<dbReference type="RefSeq" id="WP_182514344.1">
    <property type="nucleotide sequence ID" value="NZ_JACJIQ010000022.1"/>
</dbReference>
<dbReference type="PRINTS" id="PR00344">
    <property type="entry name" value="BCTRLSENSOR"/>
</dbReference>